<reference evidence="10" key="1">
    <citation type="submission" date="2018-03" db="EMBL/GenBank/DDBJ databases">
        <authorList>
            <person name="Guldener U."/>
        </authorList>
    </citation>
    <scope>NUCLEOTIDE SEQUENCE</scope>
</reference>
<dbReference type="PROSITE" id="PS00892">
    <property type="entry name" value="HIT_1"/>
    <property type="match status" value="1"/>
</dbReference>
<dbReference type="CDD" id="cd01275">
    <property type="entry name" value="FHIT"/>
    <property type="match status" value="1"/>
</dbReference>
<sequence>MLARVCTRPGLVPSRTMSTSSADRKIYFGAFEVTRQVFLLTPYSFALVNIKPLLPGHVLVCPLMRHKRLTDLSVPELTDLMLTVQKVQRLLAHHYFRPEGKSPVDSAPAKHLIPGTRSYNPIPPEDGSFNIAIQDGAEAGQTVPHVHVHVIPRIRDVSAKDPTHEGDSLYERMADEEGNVGGALWDQAVGARPTTPGGKLPSIEDSQRMRRSQDDMEREVEVYKGVLKEMGW</sequence>
<protein>
    <recommendedName>
        <fullName evidence="7">Bis(5'-adenosyl)-triphosphatase</fullName>
        <ecNumber evidence="7">3.6.1.29</ecNumber>
    </recommendedName>
</protein>
<dbReference type="Pfam" id="PF01230">
    <property type="entry name" value="HIT"/>
    <property type="match status" value="1"/>
</dbReference>
<dbReference type="PANTHER" id="PTHR46243">
    <property type="entry name" value="BIS(5'-ADENOSYL)-TRIPHOSPHATASE"/>
    <property type="match status" value="1"/>
</dbReference>
<evidence type="ECO:0000256" key="5">
    <source>
        <dbReference type="PIRSR" id="PIRSR639383-3"/>
    </source>
</evidence>
<evidence type="ECO:0000259" key="9">
    <source>
        <dbReference type="PROSITE" id="PS51084"/>
    </source>
</evidence>
<dbReference type="InterPro" id="IPR051884">
    <property type="entry name" value="Bis(5'-adenosyl)-TPase_reg"/>
</dbReference>
<feature type="binding site" evidence="4">
    <location>
        <begin position="140"/>
        <end position="143"/>
    </location>
    <ligand>
        <name>substrate</name>
    </ligand>
</feature>
<comment type="cofactor">
    <cofactor evidence="7">
        <name>Mn(2+)</name>
        <dbReference type="ChEBI" id="CHEBI:29035"/>
    </cofactor>
</comment>
<dbReference type="GO" id="GO:0047710">
    <property type="term" value="F:bis(5'-adenosyl)-triphosphatase activity"/>
    <property type="evidence" value="ECO:0007669"/>
    <property type="project" value="UniProtKB-UniRule"/>
</dbReference>
<feature type="active site" description="Tele-AMP-histidine intermediate" evidence="3">
    <location>
        <position position="147"/>
    </location>
</feature>
<evidence type="ECO:0000256" key="4">
    <source>
        <dbReference type="PIRSR" id="PIRSR639383-2"/>
    </source>
</evidence>
<proteinExistence type="predicted"/>
<dbReference type="AlphaFoldDB" id="A0AAE8MVQ7"/>
<evidence type="ECO:0000256" key="6">
    <source>
        <dbReference type="PROSITE-ProRule" id="PRU00464"/>
    </source>
</evidence>
<comment type="catalytic activity">
    <reaction evidence="7">
        <text>P(1),P(3)-bis(5'-adenosyl) triphosphate + H2O = AMP + ADP + 2 H(+)</text>
        <dbReference type="Rhea" id="RHEA:13893"/>
        <dbReference type="ChEBI" id="CHEBI:15377"/>
        <dbReference type="ChEBI" id="CHEBI:15378"/>
        <dbReference type="ChEBI" id="CHEBI:58529"/>
        <dbReference type="ChEBI" id="CHEBI:456215"/>
        <dbReference type="ChEBI" id="CHEBI:456216"/>
        <dbReference type="EC" id="3.6.1.29"/>
    </reaction>
</comment>
<evidence type="ECO:0000256" key="3">
    <source>
        <dbReference type="PIRSR" id="PIRSR639383-1"/>
    </source>
</evidence>
<accession>A0AAE8MVQ7</accession>
<dbReference type="EC" id="3.6.1.29" evidence="7"/>
<dbReference type="PROSITE" id="PS51084">
    <property type="entry name" value="HIT_2"/>
    <property type="match status" value="1"/>
</dbReference>
<feature type="binding site" evidence="4">
    <location>
        <position position="134"/>
    </location>
    <ligand>
        <name>substrate</name>
    </ligand>
</feature>
<evidence type="ECO:0000256" key="7">
    <source>
        <dbReference type="RuleBase" id="RU366076"/>
    </source>
</evidence>
<dbReference type="SUPFAM" id="SSF54197">
    <property type="entry name" value="HIT-like"/>
    <property type="match status" value="1"/>
</dbReference>
<dbReference type="Proteomes" id="UP001187682">
    <property type="component" value="Unassembled WGS sequence"/>
</dbReference>
<evidence type="ECO:0000313" key="10">
    <source>
        <dbReference type="EMBL" id="SPO00111.1"/>
    </source>
</evidence>
<dbReference type="Gene3D" id="3.30.428.10">
    <property type="entry name" value="HIT-like"/>
    <property type="match status" value="1"/>
</dbReference>
<evidence type="ECO:0000256" key="2">
    <source>
        <dbReference type="ARBA" id="ARBA00022801"/>
    </source>
</evidence>
<dbReference type="InterPro" id="IPR036265">
    <property type="entry name" value="HIT-like_sf"/>
</dbReference>
<gene>
    <name evidence="10" type="ORF">DNG_02963</name>
</gene>
<feature type="short sequence motif" description="Histidine triad motif" evidence="6">
    <location>
        <begin position="145"/>
        <end position="149"/>
    </location>
</feature>
<feature type="region of interest" description="Disordered" evidence="8">
    <location>
        <begin position="189"/>
        <end position="215"/>
    </location>
</feature>
<dbReference type="InterPro" id="IPR019808">
    <property type="entry name" value="Histidine_triad_CS"/>
</dbReference>
<keyword evidence="1 7" id="KW-0547">Nucleotide-binding</keyword>
<dbReference type="InterPro" id="IPR011146">
    <property type="entry name" value="HIT-like"/>
</dbReference>
<feature type="binding site" evidence="4">
    <location>
        <position position="49"/>
    </location>
    <ligand>
        <name>substrate</name>
    </ligand>
</feature>
<feature type="binding site" evidence="4">
    <location>
        <position position="149"/>
    </location>
    <ligand>
        <name>substrate</name>
    </ligand>
</feature>
<dbReference type="EMBL" id="ONZQ02000003">
    <property type="protein sequence ID" value="SPO00111.1"/>
    <property type="molecule type" value="Genomic_DNA"/>
</dbReference>
<organism evidence="10 11">
    <name type="scientific">Cephalotrichum gorgonifer</name>
    <dbReference type="NCBI Taxonomy" id="2041049"/>
    <lineage>
        <taxon>Eukaryota</taxon>
        <taxon>Fungi</taxon>
        <taxon>Dikarya</taxon>
        <taxon>Ascomycota</taxon>
        <taxon>Pezizomycotina</taxon>
        <taxon>Sordariomycetes</taxon>
        <taxon>Hypocreomycetidae</taxon>
        <taxon>Microascales</taxon>
        <taxon>Microascaceae</taxon>
        <taxon>Cephalotrichum</taxon>
    </lineage>
</organism>
<dbReference type="InterPro" id="IPR039383">
    <property type="entry name" value="FHIT"/>
</dbReference>
<feature type="site" description="Important for induction of apoptosis" evidence="5">
    <location>
        <position position="170"/>
    </location>
</feature>
<keyword evidence="11" id="KW-1185">Reference proteome</keyword>
<dbReference type="GO" id="GO:0000166">
    <property type="term" value="F:nucleotide binding"/>
    <property type="evidence" value="ECO:0007669"/>
    <property type="project" value="UniProtKB-KW"/>
</dbReference>
<name>A0AAE8MVQ7_9PEZI</name>
<evidence type="ECO:0000313" key="11">
    <source>
        <dbReference type="Proteomes" id="UP001187682"/>
    </source>
</evidence>
<feature type="domain" description="HIT" evidence="9">
    <location>
        <begin position="24"/>
        <end position="164"/>
    </location>
</feature>
<evidence type="ECO:0000256" key="8">
    <source>
        <dbReference type="SAM" id="MobiDB-lite"/>
    </source>
</evidence>
<comment type="caution">
    <text evidence="10">The sequence shown here is derived from an EMBL/GenBank/DDBJ whole genome shotgun (WGS) entry which is preliminary data.</text>
</comment>
<evidence type="ECO:0000256" key="1">
    <source>
        <dbReference type="ARBA" id="ARBA00022741"/>
    </source>
</evidence>
<keyword evidence="2 7" id="KW-0378">Hydrolase</keyword>
<dbReference type="PANTHER" id="PTHR46243:SF1">
    <property type="entry name" value="BIS(5'-ADENOSYL)-TRIPHOSPHATASE"/>
    <property type="match status" value="1"/>
</dbReference>
<feature type="compositionally biased region" description="Basic and acidic residues" evidence="8">
    <location>
        <begin position="205"/>
        <end position="215"/>
    </location>
</feature>